<proteinExistence type="predicted"/>
<protein>
    <submittedName>
        <fullName evidence="1">Uncharacterized protein</fullName>
    </submittedName>
</protein>
<reference evidence="1" key="1">
    <citation type="journal article" date="2015" name="Nature">
        <title>Complex archaea that bridge the gap between prokaryotes and eukaryotes.</title>
        <authorList>
            <person name="Spang A."/>
            <person name="Saw J.H."/>
            <person name="Jorgensen S.L."/>
            <person name="Zaremba-Niedzwiedzka K."/>
            <person name="Martijn J."/>
            <person name="Lind A.E."/>
            <person name="van Eijk R."/>
            <person name="Schleper C."/>
            <person name="Guy L."/>
            <person name="Ettema T.J."/>
        </authorList>
    </citation>
    <scope>NUCLEOTIDE SEQUENCE</scope>
</reference>
<dbReference type="AlphaFoldDB" id="A0A0F9RI67"/>
<comment type="caution">
    <text evidence="1">The sequence shown here is derived from an EMBL/GenBank/DDBJ whole genome shotgun (WGS) entry which is preliminary data.</text>
</comment>
<organism evidence="1">
    <name type="scientific">marine sediment metagenome</name>
    <dbReference type="NCBI Taxonomy" id="412755"/>
    <lineage>
        <taxon>unclassified sequences</taxon>
        <taxon>metagenomes</taxon>
        <taxon>ecological metagenomes</taxon>
    </lineage>
</organism>
<sequence length="72" mass="8400">MKGKYMLHRAIYKITIISDDDEEGGWRTRNSKNMAQQIKHVCSALKNTIVEDIERIDMVRVVPNEPKEDENP</sequence>
<name>A0A0F9RI67_9ZZZZ</name>
<accession>A0A0F9RI67</accession>
<evidence type="ECO:0000313" key="1">
    <source>
        <dbReference type="EMBL" id="KKN16968.1"/>
    </source>
</evidence>
<dbReference type="EMBL" id="LAZR01003567">
    <property type="protein sequence ID" value="KKN16968.1"/>
    <property type="molecule type" value="Genomic_DNA"/>
</dbReference>
<gene>
    <name evidence="1" type="ORF">LCGC14_0970480</name>
</gene>